<gene>
    <name evidence="3" type="ORF">RL72_00168</name>
</gene>
<dbReference type="Proteomes" id="UP000033448">
    <property type="component" value="Unassembled WGS sequence"/>
</dbReference>
<feature type="transmembrane region" description="Helical" evidence="1">
    <location>
        <begin position="156"/>
        <end position="173"/>
    </location>
</feature>
<feature type="transmembrane region" description="Helical" evidence="1">
    <location>
        <begin position="413"/>
        <end position="430"/>
    </location>
</feature>
<feature type="transmembrane region" description="Helical" evidence="1">
    <location>
        <begin position="39"/>
        <end position="59"/>
    </location>
</feature>
<keyword evidence="4" id="KW-1185">Reference proteome</keyword>
<proteinExistence type="predicted"/>
<evidence type="ECO:0000256" key="1">
    <source>
        <dbReference type="SAM" id="Phobius"/>
    </source>
</evidence>
<comment type="caution">
    <text evidence="3">The sequence shown here is derived from an EMBL/GenBank/DDBJ whole genome shotgun (WGS) entry which is preliminary data.</text>
</comment>
<keyword evidence="1" id="KW-1133">Transmembrane helix</keyword>
<keyword evidence="1" id="KW-0812">Transmembrane</keyword>
<protein>
    <submittedName>
        <fullName evidence="3">Acyltransferase family protein</fullName>
    </submittedName>
</protein>
<reference evidence="3 4" key="1">
    <citation type="submission" date="2015-02" db="EMBL/GenBank/DDBJ databases">
        <title>Draft genome sequences of ten Microbacterium spp. with emphasis on heavy metal contaminated environments.</title>
        <authorList>
            <person name="Corretto E."/>
        </authorList>
    </citation>
    <scope>NUCLEOTIDE SEQUENCE [LARGE SCALE GENOMIC DNA]</scope>
    <source>
        <strain evidence="3 4">DSM 23848</strain>
    </source>
</reference>
<feature type="transmembrane region" description="Helical" evidence="1">
    <location>
        <begin position="210"/>
        <end position="230"/>
    </location>
</feature>
<evidence type="ECO:0000259" key="2">
    <source>
        <dbReference type="Pfam" id="PF01757"/>
    </source>
</evidence>
<accession>A0A0F0LLM4</accession>
<keyword evidence="1" id="KW-0472">Membrane</keyword>
<dbReference type="EMBL" id="JYIT01000039">
    <property type="protein sequence ID" value="KJL32426.1"/>
    <property type="molecule type" value="Genomic_DNA"/>
</dbReference>
<keyword evidence="3" id="KW-0808">Transferase</keyword>
<dbReference type="Pfam" id="PF01757">
    <property type="entry name" value="Acyl_transf_3"/>
    <property type="match status" value="1"/>
</dbReference>
<organism evidence="3 4">
    <name type="scientific">Microbacterium azadirachtae</name>
    <dbReference type="NCBI Taxonomy" id="582680"/>
    <lineage>
        <taxon>Bacteria</taxon>
        <taxon>Bacillati</taxon>
        <taxon>Actinomycetota</taxon>
        <taxon>Actinomycetes</taxon>
        <taxon>Micrococcales</taxon>
        <taxon>Microbacteriaceae</taxon>
        <taxon>Microbacterium</taxon>
    </lineage>
</organism>
<feature type="transmembrane region" description="Helical" evidence="1">
    <location>
        <begin position="390"/>
        <end position="407"/>
    </location>
</feature>
<evidence type="ECO:0000313" key="4">
    <source>
        <dbReference type="Proteomes" id="UP000033448"/>
    </source>
</evidence>
<feature type="transmembrane region" description="Helical" evidence="1">
    <location>
        <begin position="318"/>
        <end position="340"/>
    </location>
</feature>
<dbReference type="AlphaFoldDB" id="A0A0F0LLM4"/>
<feature type="transmembrane region" description="Helical" evidence="1">
    <location>
        <begin position="185"/>
        <end position="204"/>
    </location>
</feature>
<feature type="transmembrane region" description="Helical" evidence="1">
    <location>
        <begin position="242"/>
        <end position="262"/>
    </location>
</feature>
<feature type="transmembrane region" description="Helical" evidence="1">
    <location>
        <begin position="121"/>
        <end position="144"/>
    </location>
</feature>
<dbReference type="GO" id="GO:0016747">
    <property type="term" value="F:acyltransferase activity, transferring groups other than amino-acyl groups"/>
    <property type="evidence" value="ECO:0007669"/>
    <property type="project" value="InterPro"/>
</dbReference>
<evidence type="ECO:0000313" key="3">
    <source>
        <dbReference type="EMBL" id="KJL32426.1"/>
    </source>
</evidence>
<dbReference type="PATRIC" id="fig|582680.7.peg.177"/>
<feature type="transmembrane region" description="Helical" evidence="1">
    <location>
        <begin position="346"/>
        <end position="369"/>
    </location>
</feature>
<feature type="domain" description="Acyltransferase 3" evidence="2">
    <location>
        <begin position="33"/>
        <end position="369"/>
    </location>
</feature>
<dbReference type="InterPro" id="IPR002656">
    <property type="entry name" value="Acyl_transf_3_dom"/>
</dbReference>
<feature type="transmembrane region" description="Helical" evidence="1">
    <location>
        <begin position="274"/>
        <end position="291"/>
    </location>
</feature>
<sequence length="435" mass="44492">MALITPALDSAPVRSARTALPVAAPARSARDTSVDAVRALLLGVVVLLHALMVGVSVAADGSPVLRNAMEGWDGFAPLTWILQIMPLFFVLGGFASYTQWTRQRARGATAGAYVAGRVRRLLLPAAGAIVASAVLLAGLVVAGVPAEIVATAGFRISQPLWFLGVYLGCSALVPMMVRLHERHRIATFAALAAGVVAVDIVRGASGLAGIGLLNMAFVWLLLQQLGFAVADGSLDRLRRGTLLAVAAGAVGVAAVLILTGAAPSNLIDALNPPMVILVVAGVTQTALFLVLRPRLRVVAAGARTSAVISWVNARAMTIYSWHMLVVIVLAGILLLSQAALPTPLSAAWWASRPLWFAAVLAAVALVVAVSGRREAARESAVPPLGRGRGAGSAVVGAAGVVTILVTGSSPSGWVVGAALVLAALRLAGAARRPSA</sequence>
<dbReference type="RefSeq" id="WP_052674100.1">
    <property type="nucleotide sequence ID" value="NZ_JYIT01000039.1"/>
</dbReference>
<name>A0A0F0LLM4_9MICO</name>
<keyword evidence="3" id="KW-0012">Acyltransferase</keyword>
<feature type="transmembrane region" description="Helical" evidence="1">
    <location>
        <begin position="79"/>
        <end position="100"/>
    </location>
</feature>